<evidence type="ECO:0000256" key="9">
    <source>
        <dbReference type="ARBA" id="ARBA00023237"/>
    </source>
</evidence>
<dbReference type="RefSeq" id="WP_377477623.1">
    <property type="nucleotide sequence ID" value="NZ_JBHLWO010000002.1"/>
</dbReference>
<sequence length="1183" mass="134083">MEYLFHYHKKILNYLALTSILYKRSTRYGVIGITFLLSILIYIPVQAQTIKTTELTIAGKDLPLIEVFREIEKRTDFQFSYNETDIKGLKVNLVNERMSVEKILTLALQNTPLVFKVIDNKIAVYEDKEKRSGSPESADKQEEMMVEGIVNDTLNRPLSGVSITLQSNPKKVVSTDENGLFRISVPSTGTLIAKSIGYKTTEVPIAGNKSITITLLEDMAGLDEVVVVGYGTQKKINLTGAVDKVEAEQLERYKLTSMGEALQSQVPNLNVNISDGKPGRGASFNIRGTTSINGGSPLILLDNVPISSFEFNNISPQDIDNISFLKDASSAAIYGARAAYGVILVQSKQGIAGKTEISYNNNFKWGKATRVPKVYTGLDYTKIQEEEFNGNIGQTYFTEPQVEYPFLVNADPTLPLYDLQNIGGKATLLLGGPVINYYEEWFRKYSPEQNHHLSVRGGTNKFKYYVSGDYNYEEGNLKFKPEKINRYNLRSNTTYQFSDKVSVFTKSSATLRRDDIPNTYLYGFSSNPWRFIDNTNPLLPEYIDINGEKIPTDIGFYKEFIQNQSEYKTNTSSFLNQIGTDISLLNKSLTLHADASYMYYHWYRNRWWDNTGPYLSHSFNNRNIVLSHYADAGPSKIYKSNTEAETFNVNAYANYKKAIGLHEIDLTGGMTFERYSEHYETVERQNPILGIDEHSLNLATGIFNASDTDDGYANRSIFLRGNYQFNNRYLLEVNGMHNYTSKFRKDMRGAYFGSFSMGWRVSEEGFFESLKPFVNEFKLRGSFGSLGNQNIGSFDYLSILSLSQSTYMLNGERYAYTSSPAPISQNFTWETSKTIDLGADIQLLNSKLAVVFDYYQRNTDNMLAPIYSLPSVFGAAVPKENIASLRNRGWELTLSWKDKIGSAKPLFYDIRFNLSDYKAVITDYYNPTNYLGDYYVGQEIGEIWGLNTLGLFQSDEEAKNSPLLQTSSYRQFVGAGNIKFEDSNNDGVINRGDWTLANHGDYRIIGNTTPRYLYGINLNFAYQGFDLSAFFNGVGKRDIYPTAETANFWSSYNRKYQVLLEHVVENRWTPENPNAYFPKPQGYVALGDNDLGVPQTRYLQDASYLRLKNLIIGYSFPTHLFKNSIKYLRLYLAGTNLFELTNLHETLDPEGLQKDPDANAASVGLGTAYPIQRTYSFGLELKF</sequence>
<dbReference type="InterPro" id="IPR012910">
    <property type="entry name" value="Plug_dom"/>
</dbReference>
<dbReference type="InterPro" id="IPR000531">
    <property type="entry name" value="Beta-barrel_TonB"/>
</dbReference>
<proteinExistence type="inferred from homology"/>
<evidence type="ECO:0000256" key="1">
    <source>
        <dbReference type="ARBA" id="ARBA00004571"/>
    </source>
</evidence>
<dbReference type="SMART" id="SM00965">
    <property type="entry name" value="STN"/>
    <property type="match status" value="1"/>
</dbReference>
<reference evidence="14 15" key="1">
    <citation type="submission" date="2024-09" db="EMBL/GenBank/DDBJ databases">
        <authorList>
            <person name="Sun Q."/>
            <person name="Mori K."/>
        </authorList>
    </citation>
    <scope>NUCLEOTIDE SEQUENCE [LARGE SCALE GENOMIC DNA]</scope>
    <source>
        <strain evidence="14 15">CCM 7765</strain>
    </source>
</reference>
<keyword evidence="12" id="KW-1133">Transmembrane helix</keyword>
<dbReference type="Gene3D" id="2.60.40.1120">
    <property type="entry name" value="Carboxypeptidase-like, regulatory domain"/>
    <property type="match status" value="1"/>
</dbReference>
<dbReference type="InterPro" id="IPR023996">
    <property type="entry name" value="TonB-dep_OMP_SusC/RagA"/>
</dbReference>
<dbReference type="NCBIfam" id="TIGR04057">
    <property type="entry name" value="SusC_RagA_signa"/>
    <property type="match status" value="1"/>
</dbReference>
<dbReference type="Gene3D" id="3.55.50.30">
    <property type="match status" value="1"/>
</dbReference>
<keyword evidence="4" id="KW-0406">Ion transport</keyword>
<dbReference type="Pfam" id="PF13715">
    <property type="entry name" value="CarbopepD_reg_2"/>
    <property type="match status" value="1"/>
</dbReference>
<dbReference type="SUPFAM" id="SSF56935">
    <property type="entry name" value="Porins"/>
    <property type="match status" value="1"/>
</dbReference>
<evidence type="ECO:0000256" key="2">
    <source>
        <dbReference type="ARBA" id="ARBA00022448"/>
    </source>
</evidence>
<evidence type="ECO:0000256" key="4">
    <source>
        <dbReference type="ARBA" id="ARBA00022496"/>
    </source>
</evidence>
<evidence type="ECO:0000256" key="8">
    <source>
        <dbReference type="ARBA" id="ARBA00023136"/>
    </source>
</evidence>
<name>A0ABV6HP86_9SPHI</name>
<dbReference type="InterPro" id="IPR039426">
    <property type="entry name" value="TonB-dep_rcpt-like"/>
</dbReference>
<keyword evidence="5 10" id="KW-0812">Transmembrane</keyword>
<dbReference type="InterPro" id="IPR011662">
    <property type="entry name" value="Secretin/TonB_short_N"/>
</dbReference>
<keyword evidence="9 10" id="KW-0998">Cell outer membrane</keyword>
<dbReference type="Pfam" id="PF07715">
    <property type="entry name" value="Plug"/>
    <property type="match status" value="1"/>
</dbReference>
<dbReference type="PROSITE" id="PS52016">
    <property type="entry name" value="TONB_DEPENDENT_REC_3"/>
    <property type="match status" value="1"/>
</dbReference>
<dbReference type="Gene3D" id="2.40.170.20">
    <property type="entry name" value="TonB-dependent receptor, beta-barrel domain"/>
    <property type="match status" value="1"/>
</dbReference>
<comment type="similarity">
    <text evidence="10 11">Belongs to the TonB-dependent receptor family.</text>
</comment>
<evidence type="ECO:0000313" key="15">
    <source>
        <dbReference type="Proteomes" id="UP001589774"/>
    </source>
</evidence>
<keyword evidence="7 11" id="KW-0798">TonB box</keyword>
<dbReference type="InterPro" id="IPR023997">
    <property type="entry name" value="TonB-dep_OMP_SusC/RagA_CS"/>
</dbReference>
<comment type="caution">
    <text evidence="14">The sequence shown here is derived from an EMBL/GenBank/DDBJ whole genome shotgun (WGS) entry which is preliminary data.</text>
</comment>
<gene>
    <name evidence="14" type="ORF">ACFFI0_20490</name>
</gene>
<dbReference type="Proteomes" id="UP001589774">
    <property type="component" value="Unassembled WGS sequence"/>
</dbReference>
<evidence type="ECO:0000313" key="14">
    <source>
        <dbReference type="EMBL" id="MFC0320716.1"/>
    </source>
</evidence>
<dbReference type="PROSITE" id="PS00018">
    <property type="entry name" value="EF_HAND_1"/>
    <property type="match status" value="1"/>
</dbReference>
<dbReference type="Pfam" id="PF00593">
    <property type="entry name" value="TonB_dep_Rec_b-barrel"/>
    <property type="match status" value="1"/>
</dbReference>
<keyword evidence="15" id="KW-1185">Reference proteome</keyword>
<evidence type="ECO:0000256" key="6">
    <source>
        <dbReference type="ARBA" id="ARBA00023004"/>
    </source>
</evidence>
<dbReference type="InterPro" id="IPR036942">
    <property type="entry name" value="Beta-barrel_TonB_sf"/>
</dbReference>
<dbReference type="InterPro" id="IPR008969">
    <property type="entry name" value="CarboxyPept-like_regulatory"/>
</dbReference>
<evidence type="ECO:0000256" key="5">
    <source>
        <dbReference type="ARBA" id="ARBA00022692"/>
    </source>
</evidence>
<keyword evidence="3 10" id="KW-1134">Transmembrane beta strand</keyword>
<evidence type="ECO:0000259" key="13">
    <source>
        <dbReference type="SMART" id="SM00965"/>
    </source>
</evidence>
<keyword evidence="6" id="KW-0408">Iron</keyword>
<evidence type="ECO:0000256" key="11">
    <source>
        <dbReference type="RuleBase" id="RU003357"/>
    </source>
</evidence>
<evidence type="ECO:0000256" key="12">
    <source>
        <dbReference type="SAM" id="Phobius"/>
    </source>
</evidence>
<evidence type="ECO:0000256" key="3">
    <source>
        <dbReference type="ARBA" id="ARBA00022452"/>
    </source>
</evidence>
<keyword evidence="2 10" id="KW-0813">Transport</keyword>
<keyword evidence="4" id="KW-0410">Iron transport</keyword>
<dbReference type="SUPFAM" id="SSF49464">
    <property type="entry name" value="Carboxypeptidase regulatory domain-like"/>
    <property type="match status" value="1"/>
</dbReference>
<feature type="domain" description="Secretin/TonB short N-terminal" evidence="13">
    <location>
        <begin position="77"/>
        <end position="127"/>
    </location>
</feature>
<organism evidence="14 15">
    <name type="scientific">Olivibacter oleidegradans</name>
    <dbReference type="NCBI Taxonomy" id="760123"/>
    <lineage>
        <taxon>Bacteria</taxon>
        <taxon>Pseudomonadati</taxon>
        <taxon>Bacteroidota</taxon>
        <taxon>Sphingobacteriia</taxon>
        <taxon>Sphingobacteriales</taxon>
        <taxon>Sphingobacteriaceae</taxon>
        <taxon>Olivibacter</taxon>
    </lineage>
</organism>
<dbReference type="NCBIfam" id="TIGR04056">
    <property type="entry name" value="OMP_RagA_SusC"/>
    <property type="match status" value="1"/>
</dbReference>
<accession>A0ABV6HP86</accession>
<dbReference type="InterPro" id="IPR018247">
    <property type="entry name" value="EF_Hand_1_Ca_BS"/>
</dbReference>
<feature type="transmembrane region" description="Helical" evidence="12">
    <location>
        <begin position="28"/>
        <end position="45"/>
    </location>
</feature>
<protein>
    <submittedName>
        <fullName evidence="14">SusC/RagA family TonB-linked outer membrane protein</fullName>
    </submittedName>
</protein>
<comment type="subcellular location">
    <subcellularLocation>
        <location evidence="1 10">Cell outer membrane</location>
        <topology evidence="1 10">Multi-pass membrane protein</topology>
    </subcellularLocation>
</comment>
<evidence type="ECO:0000256" key="7">
    <source>
        <dbReference type="ARBA" id="ARBA00023077"/>
    </source>
</evidence>
<dbReference type="InterPro" id="IPR037066">
    <property type="entry name" value="Plug_dom_sf"/>
</dbReference>
<keyword evidence="8 10" id="KW-0472">Membrane</keyword>
<dbReference type="Gene3D" id="2.170.130.10">
    <property type="entry name" value="TonB-dependent receptor, plug domain"/>
    <property type="match status" value="1"/>
</dbReference>
<evidence type="ECO:0000256" key="10">
    <source>
        <dbReference type="PROSITE-ProRule" id="PRU01360"/>
    </source>
</evidence>
<dbReference type="EMBL" id="JBHLWO010000002">
    <property type="protein sequence ID" value="MFC0320716.1"/>
    <property type="molecule type" value="Genomic_DNA"/>
</dbReference>